<keyword evidence="1" id="KW-0804">Transcription</keyword>
<organism evidence="1">
    <name type="scientific">Heliothis virescens ascovirus 3j</name>
    <dbReference type="NCBI Taxonomy" id="1561067"/>
    <lineage>
        <taxon>Viruses</taxon>
        <taxon>Varidnaviria</taxon>
        <taxon>Bamfordvirae</taxon>
        <taxon>Nucleocytoviricota</taxon>
        <taxon>Megaviricetes</taxon>
        <taxon>Pimascovirales</taxon>
        <taxon>Pimascovirales incertae sedis</taxon>
        <taxon>Ascoviridae</taxon>
        <taxon>Ascovirus</taxon>
    </lineage>
</organism>
<dbReference type="Pfam" id="PF13164">
    <property type="entry name" value="Diedel"/>
    <property type="match status" value="1"/>
</dbReference>
<protein>
    <submittedName>
        <fullName evidence="1">DNA-directed RNA polymerase subunit</fullName>
    </submittedName>
</protein>
<sequence>MYTLLLLVCAATMVTCERCLYTTVAFRTKYTYAIANPEHERLSNAGKHCSDFGADYNPLDQSYGRNTYEGMCKIKVCGDGRKHDGYYCGRGPCNVFGHNCEGGCISGDAAASFKQIHTDKVWDVHVM</sequence>
<dbReference type="Gene3D" id="3.30.70.2800">
    <property type="match status" value="1"/>
</dbReference>
<dbReference type="EMBL" id="LC332918">
    <property type="protein sequence ID" value="BBB16569.1"/>
    <property type="molecule type" value="Genomic_DNA"/>
</dbReference>
<evidence type="ECO:0000313" key="1">
    <source>
        <dbReference type="EMBL" id="BBB16569.1"/>
    </source>
</evidence>
<dbReference type="InterPro" id="IPR025061">
    <property type="entry name" value="Diedel"/>
</dbReference>
<dbReference type="GO" id="GO:0000428">
    <property type="term" value="C:DNA-directed RNA polymerase complex"/>
    <property type="evidence" value="ECO:0007669"/>
    <property type="project" value="UniProtKB-KW"/>
</dbReference>
<dbReference type="Proteomes" id="UP000317522">
    <property type="component" value="Segment"/>
</dbReference>
<accession>A0A2Z5V6Y9</accession>
<name>A0A2Z5V6Y9_9VIRU</name>
<proteinExistence type="predicted"/>
<reference evidence="1" key="1">
    <citation type="submission" date="2017-10" db="EMBL/GenBank/DDBJ databases">
        <title>Ascovirus isolated from Spodoptera litura (Noctuidae: Lepidoptera) transmitted by generalist endoparasitoid Meteorus pulchricornis (Braconidae: Hymenoptera).</title>
        <authorList>
            <person name="Arai E."/>
            <person name="Ishii K."/>
            <person name="Ishii H."/>
            <person name="Kunimi Y."/>
            <person name="Inoue M.N."/>
            <person name="Makiyama N."/>
            <person name="Sagawa S."/>
            <person name="Nakai M."/>
        </authorList>
    </citation>
    <scope>NUCLEOTIDE SEQUENCE [LARGE SCALE GENOMIC DNA]</scope>
    <source>
        <strain evidence="1">ENT01</strain>
    </source>
</reference>
<keyword evidence="1" id="KW-0240">DNA-directed RNA polymerase</keyword>